<protein>
    <submittedName>
        <fullName evidence="2">Uncharacterized protein</fullName>
    </submittedName>
</protein>
<proteinExistence type="predicted"/>
<comment type="caution">
    <text evidence="2">The sequence shown here is derived from an EMBL/GenBank/DDBJ whole genome shotgun (WGS) entry which is preliminary data.</text>
</comment>
<feature type="region of interest" description="Disordered" evidence="1">
    <location>
        <begin position="134"/>
        <end position="153"/>
    </location>
</feature>
<evidence type="ECO:0000256" key="1">
    <source>
        <dbReference type="SAM" id="MobiDB-lite"/>
    </source>
</evidence>
<dbReference type="EMBL" id="BGZK01000844">
    <property type="protein sequence ID" value="GBP62606.1"/>
    <property type="molecule type" value="Genomic_DNA"/>
</dbReference>
<gene>
    <name evidence="2" type="ORF">EVAR_47043_1</name>
</gene>
<keyword evidence="3" id="KW-1185">Reference proteome</keyword>
<evidence type="ECO:0000313" key="3">
    <source>
        <dbReference type="Proteomes" id="UP000299102"/>
    </source>
</evidence>
<evidence type="ECO:0000313" key="2">
    <source>
        <dbReference type="EMBL" id="GBP62606.1"/>
    </source>
</evidence>
<organism evidence="2 3">
    <name type="scientific">Eumeta variegata</name>
    <name type="common">Bagworm moth</name>
    <name type="synonym">Eumeta japonica</name>
    <dbReference type="NCBI Taxonomy" id="151549"/>
    <lineage>
        <taxon>Eukaryota</taxon>
        <taxon>Metazoa</taxon>
        <taxon>Ecdysozoa</taxon>
        <taxon>Arthropoda</taxon>
        <taxon>Hexapoda</taxon>
        <taxon>Insecta</taxon>
        <taxon>Pterygota</taxon>
        <taxon>Neoptera</taxon>
        <taxon>Endopterygota</taxon>
        <taxon>Lepidoptera</taxon>
        <taxon>Glossata</taxon>
        <taxon>Ditrysia</taxon>
        <taxon>Tineoidea</taxon>
        <taxon>Psychidae</taxon>
        <taxon>Oiketicinae</taxon>
        <taxon>Eumeta</taxon>
    </lineage>
</organism>
<feature type="compositionally biased region" description="Basic and acidic residues" evidence="1">
    <location>
        <begin position="143"/>
        <end position="153"/>
    </location>
</feature>
<dbReference type="Proteomes" id="UP000299102">
    <property type="component" value="Unassembled WGS sequence"/>
</dbReference>
<dbReference type="AlphaFoldDB" id="A0A4C1XFG1"/>
<reference evidence="2 3" key="1">
    <citation type="journal article" date="2019" name="Commun. Biol.">
        <title>The bagworm genome reveals a unique fibroin gene that provides high tensile strength.</title>
        <authorList>
            <person name="Kono N."/>
            <person name="Nakamura H."/>
            <person name="Ohtoshi R."/>
            <person name="Tomita M."/>
            <person name="Numata K."/>
            <person name="Arakawa K."/>
        </authorList>
    </citation>
    <scope>NUCLEOTIDE SEQUENCE [LARGE SCALE GENOMIC DNA]</scope>
</reference>
<accession>A0A4C1XFG1</accession>
<sequence length="153" mass="16456">MRFQFNLNHTTRFLSSGTGFKPSASNVAIALTAMIVSDPRASLGERGGPGSRPKIILYHDACASNNESVVTYAAINAVTSALVAATCFHRILPATADARSQLLSETAAGIKSRYAYTVKLNVILRIRIRAPFTAPGRSSPPTKPRDWSYECGL</sequence>
<name>A0A4C1XFG1_EUMVA</name>